<dbReference type="Gene3D" id="3.40.50.1000">
    <property type="entry name" value="HAD superfamily/HAD-like"/>
    <property type="match status" value="1"/>
</dbReference>
<dbReference type="GO" id="GO:0005507">
    <property type="term" value="F:copper ion binding"/>
    <property type="evidence" value="ECO:0007669"/>
    <property type="project" value="InterPro"/>
</dbReference>
<evidence type="ECO:0000313" key="19">
    <source>
        <dbReference type="EMBL" id="CEA01759.1"/>
    </source>
</evidence>
<dbReference type="InterPro" id="IPR006122">
    <property type="entry name" value="HMA_Cu_ion-bd"/>
</dbReference>
<evidence type="ECO:0000256" key="1">
    <source>
        <dbReference type="ARBA" id="ARBA00004651"/>
    </source>
</evidence>
<reference evidence="19" key="1">
    <citation type="submission" date="2014-07" db="EMBL/GenBank/DDBJ databases">
        <authorList>
            <person name="Urmite Genomes Urmite Genomes"/>
        </authorList>
    </citation>
    <scope>NUCLEOTIDE SEQUENCE</scope>
    <source>
        <strain evidence="19">12M76_air</strain>
    </source>
</reference>
<feature type="transmembrane region" description="Helical" evidence="17">
    <location>
        <begin position="217"/>
        <end position="236"/>
    </location>
</feature>
<evidence type="ECO:0000256" key="3">
    <source>
        <dbReference type="ARBA" id="ARBA00022448"/>
    </source>
</evidence>
<keyword evidence="6 17" id="KW-0479">Metal-binding</keyword>
<dbReference type="CDD" id="cd02094">
    <property type="entry name" value="P-type_ATPase_Cu-like"/>
    <property type="match status" value="1"/>
</dbReference>
<keyword evidence="12" id="KW-1278">Translocase</keyword>
<dbReference type="InterPro" id="IPR023298">
    <property type="entry name" value="ATPase_P-typ_TM_dom_sf"/>
</dbReference>
<dbReference type="InterPro" id="IPR044492">
    <property type="entry name" value="P_typ_ATPase_HD_dom"/>
</dbReference>
<keyword evidence="5 17" id="KW-0812">Transmembrane</keyword>
<dbReference type="SUPFAM" id="SSF56784">
    <property type="entry name" value="HAD-like"/>
    <property type="match status" value="1"/>
</dbReference>
<dbReference type="Pfam" id="PF00403">
    <property type="entry name" value="HMA"/>
    <property type="match status" value="2"/>
</dbReference>
<dbReference type="NCBIfam" id="TIGR01494">
    <property type="entry name" value="ATPase_P-type"/>
    <property type="match status" value="1"/>
</dbReference>
<keyword evidence="7" id="KW-0677">Repeat</keyword>
<dbReference type="SFLD" id="SFLDG00002">
    <property type="entry name" value="C1.7:_P-type_atpase_like"/>
    <property type="match status" value="1"/>
</dbReference>
<dbReference type="PANTHER" id="PTHR43520">
    <property type="entry name" value="ATP7, ISOFORM B"/>
    <property type="match status" value="1"/>
</dbReference>
<evidence type="ECO:0000256" key="6">
    <source>
        <dbReference type="ARBA" id="ARBA00022723"/>
    </source>
</evidence>
<dbReference type="InterPro" id="IPR036163">
    <property type="entry name" value="HMA_dom_sf"/>
</dbReference>
<evidence type="ECO:0000256" key="15">
    <source>
        <dbReference type="ARBA" id="ARBA00023065"/>
    </source>
</evidence>
<dbReference type="InterPro" id="IPR017969">
    <property type="entry name" value="Heavy-metal-associated_CS"/>
</dbReference>
<keyword evidence="16 17" id="KW-0472">Membrane</keyword>
<dbReference type="NCBIfam" id="TIGR01525">
    <property type="entry name" value="ATPase-IB_hvy"/>
    <property type="match status" value="1"/>
</dbReference>
<dbReference type="Gene3D" id="2.70.150.10">
    <property type="entry name" value="Calcium-transporting ATPase, cytoplasmic transduction domain A"/>
    <property type="match status" value="1"/>
</dbReference>
<feature type="transmembrane region" description="Helical" evidence="17">
    <location>
        <begin position="157"/>
        <end position="174"/>
    </location>
</feature>
<dbReference type="RefSeq" id="WP_158023873.1">
    <property type="nucleotide sequence ID" value="NZ_LK391969.1"/>
</dbReference>
<keyword evidence="8 17" id="KW-0547">Nucleotide-binding</keyword>
<name>A0A078M677_9PSED</name>
<dbReference type="InterPro" id="IPR008250">
    <property type="entry name" value="ATPase_P-typ_transduc_dom_A_sf"/>
</dbReference>
<dbReference type="PROSITE" id="PS00154">
    <property type="entry name" value="ATPASE_E1_E2"/>
    <property type="match status" value="1"/>
</dbReference>
<dbReference type="Pfam" id="PF00122">
    <property type="entry name" value="E1-E2_ATPase"/>
    <property type="match status" value="1"/>
</dbReference>
<evidence type="ECO:0000256" key="7">
    <source>
        <dbReference type="ARBA" id="ARBA00022737"/>
    </source>
</evidence>
<evidence type="ECO:0000256" key="11">
    <source>
        <dbReference type="ARBA" id="ARBA00022842"/>
    </source>
</evidence>
<evidence type="ECO:0000256" key="13">
    <source>
        <dbReference type="ARBA" id="ARBA00022989"/>
    </source>
</evidence>
<dbReference type="GO" id="GO:0016887">
    <property type="term" value="F:ATP hydrolysis activity"/>
    <property type="evidence" value="ECO:0007669"/>
    <property type="project" value="InterPro"/>
</dbReference>
<dbReference type="Pfam" id="PF00702">
    <property type="entry name" value="Hydrolase"/>
    <property type="match status" value="1"/>
</dbReference>
<evidence type="ECO:0000256" key="2">
    <source>
        <dbReference type="ARBA" id="ARBA00006024"/>
    </source>
</evidence>
<organism evidence="19">
    <name type="scientific">Pseudomonas saudimassiliensis</name>
    <dbReference type="NCBI Taxonomy" id="1461581"/>
    <lineage>
        <taxon>Bacteria</taxon>
        <taxon>Pseudomonadati</taxon>
        <taxon>Pseudomonadota</taxon>
        <taxon>Gammaproteobacteria</taxon>
        <taxon>Pseudomonadales</taxon>
        <taxon>Pseudomonadaceae</taxon>
        <taxon>Pseudomonas</taxon>
    </lineage>
</organism>
<dbReference type="PROSITE" id="PS01047">
    <property type="entry name" value="HMA_1"/>
    <property type="match status" value="2"/>
</dbReference>
<dbReference type="InterPro" id="IPR023299">
    <property type="entry name" value="ATPase_P-typ_cyto_dom_N"/>
</dbReference>
<dbReference type="NCBIfam" id="TIGR01511">
    <property type="entry name" value="ATPase-IB1_Cu"/>
    <property type="match status" value="1"/>
</dbReference>
<dbReference type="GO" id="GO:0055070">
    <property type="term" value="P:copper ion homeostasis"/>
    <property type="evidence" value="ECO:0007669"/>
    <property type="project" value="TreeGrafter"/>
</dbReference>
<keyword evidence="15" id="KW-0406">Ion transport</keyword>
<dbReference type="SUPFAM" id="SSF81665">
    <property type="entry name" value="Calcium ATPase, transmembrane domain M"/>
    <property type="match status" value="1"/>
</dbReference>
<evidence type="ECO:0000259" key="18">
    <source>
        <dbReference type="PROSITE" id="PS50846"/>
    </source>
</evidence>
<accession>A0A078M677</accession>
<proteinExistence type="inferred from homology"/>
<dbReference type="InterPro" id="IPR018303">
    <property type="entry name" value="ATPase_P-typ_P_site"/>
</dbReference>
<dbReference type="InterPro" id="IPR036412">
    <property type="entry name" value="HAD-like_sf"/>
</dbReference>
<dbReference type="SUPFAM" id="SSF55008">
    <property type="entry name" value="HMA, heavy metal-associated domain"/>
    <property type="match status" value="2"/>
</dbReference>
<evidence type="ECO:0000256" key="4">
    <source>
        <dbReference type="ARBA" id="ARBA00022475"/>
    </source>
</evidence>
<evidence type="ECO:0000256" key="16">
    <source>
        <dbReference type="ARBA" id="ARBA00023136"/>
    </source>
</evidence>
<protein>
    <submittedName>
        <fullName evidence="19">Heavy metal translocating P-type ATPase</fullName>
    </submittedName>
</protein>
<evidence type="ECO:0000256" key="12">
    <source>
        <dbReference type="ARBA" id="ARBA00022967"/>
    </source>
</evidence>
<dbReference type="Gene3D" id="3.30.70.100">
    <property type="match status" value="2"/>
</dbReference>
<dbReference type="PROSITE" id="PS01229">
    <property type="entry name" value="COF_2"/>
    <property type="match status" value="1"/>
</dbReference>
<keyword evidence="14" id="KW-0186">Copper</keyword>
<feature type="transmembrane region" description="Helical" evidence="17">
    <location>
        <begin position="186"/>
        <end position="205"/>
    </location>
</feature>
<dbReference type="NCBIfam" id="TIGR00003">
    <property type="entry name" value="copper ion binding protein"/>
    <property type="match status" value="2"/>
</dbReference>
<keyword evidence="3" id="KW-0813">Transport</keyword>
<dbReference type="InterPro" id="IPR027256">
    <property type="entry name" value="P-typ_ATPase_IB"/>
</dbReference>
<evidence type="ECO:0000256" key="5">
    <source>
        <dbReference type="ARBA" id="ARBA00022692"/>
    </source>
</evidence>
<dbReference type="InterPro" id="IPR023214">
    <property type="entry name" value="HAD_sf"/>
</dbReference>
<dbReference type="PATRIC" id="fig|1461581.3.peg.517"/>
<dbReference type="SFLD" id="SFLDF00027">
    <property type="entry name" value="p-type_atpase"/>
    <property type="match status" value="1"/>
</dbReference>
<dbReference type="AlphaFoldDB" id="A0A078M677"/>
<gene>
    <name evidence="19" type="ORF">BN1049_00526</name>
</gene>
<feature type="domain" description="HMA" evidence="18">
    <location>
        <begin position="2"/>
        <end position="67"/>
    </location>
</feature>
<comment type="subcellular location">
    <subcellularLocation>
        <location evidence="1">Cell membrane</location>
        <topology evidence="1">Multi-pass membrane protein</topology>
    </subcellularLocation>
</comment>
<sequence>MGPITLHISGMTCASCVRRVEKALLASPGVASAEVNLAAETARIQLQHPQQLAEVSAAVERAGYPIATRERQLAIADMTCASCVRRVETALRAVPGVLEVQVNLASEQARVTLAEGTADGQLLQALERAGYAGQWLDQQTDADGERQADKLRRERRHLIWAALLSTPLALGMFPEMLGRPDLMVPPLVQLVLASIVQFGFGARFYRGAWHALRNRAGNMDLLVAMGTSAGWALSTWHVFSTPAGQMPVLYYEASAVIVSFILLGKYLESRAKGQTLEAIRALTALRPDTARRRGTEGDEMVPLEQIRVGDLLVVQPGERIPVDGEVREGGSHVDESMLTGESLPVSRQPGDPVSGGSMNQDGLLVIETTAVGHDTLLSQIVRLVESAQASKAPIQRLVDRVSSVFVPVVLIIALLTFAVGSLLVGSEQALLNAIAVLVIACPCALGLATPTAIMVGTGVAARYGILIRDAQALELAHKVDTVIFDKTGTLTLGKPAVQAFQALDGNDHDQALAWAVAIQTHAEHPLAGALRSYAGERGIQAEPARDFRVQAGRGASGWVDGHRAWLGNDLLMMEQGIDMAAWQAQAAEHEAQGRTLSWLALADGDQPRLVALMAFADTIKPEARETIRQLDQLGIDSWLMSGDSQAAAGAVGRELGIGRVEAQVLPEDKARHVQQLRDEGRVVAMIGDGINDAPALSAADVGMAMATGTDVAMHSAGITLMRGDPLLVPAALDISRHSWHKIRQNLFWAFVYNSLGIPLAAVGLLNPMLAGAMMAASSVSVVANALLLKRWKPEAR</sequence>
<dbReference type="PROSITE" id="PS50846">
    <property type="entry name" value="HMA_2"/>
    <property type="match status" value="2"/>
</dbReference>
<dbReference type="GO" id="GO:0005886">
    <property type="term" value="C:plasma membrane"/>
    <property type="evidence" value="ECO:0007669"/>
    <property type="project" value="UniProtKB-SubCell"/>
</dbReference>
<dbReference type="FunFam" id="2.70.150.10:FF:000020">
    <property type="entry name" value="Copper-exporting P-type ATPase A"/>
    <property type="match status" value="1"/>
</dbReference>
<dbReference type="PRINTS" id="PR00941">
    <property type="entry name" value="CDATPASE"/>
</dbReference>
<keyword evidence="10 17" id="KW-0067">ATP-binding</keyword>
<dbReference type="SUPFAM" id="SSF81653">
    <property type="entry name" value="Calcium ATPase, transduction domain A"/>
    <property type="match status" value="1"/>
</dbReference>
<dbReference type="EMBL" id="LK391969">
    <property type="protein sequence ID" value="CEF25617.1"/>
    <property type="molecule type" value="Genomic_DNA"/>
</dbReference>
<keyword evidence="4 17" id="KW-1003">Cell membrane</keyword>
<dbReference type="GO" id="GO:0043682">
    <property type="term" value="F:P-type divalent copper transporter activity"/>
    <property type="evidence" value="ECO:0007669"/>
    <property type="project" value="TreeGrafter"/>
</dbReference>
<feature type="transmembrane region" description="Helical" evidence="17">
    <location>
        <begin position="771"/>
        <end position="788"/>
    </location>
</feature>
<evidence type="ECO:0000256" key="8">
    <source>
        <dbReference type="ARBA" id="ARBA00022741"/>
    </source>
</evidence>
<dbReference type="SFLD" id="SFLDS00003">
    <property type="entry name" value="Haloacid_Dehalogenase"/>
    <property type="match status" value="1"/>
</dbReference>
<evidence type="ECO:0000256" key="14">
    <source>
        <dbReference type="ARBA" id="ARBA00023008"/>
    </source>
</evidence>
<dbReference type="GO" id="GO:0060003">
    <property type="term" value="P:copper ion export"/>
    <property type="evidence" value="ECO:0007669"/>
    <property type="project" value="UniProtKB-ARBA"/>
</dbReference>
<dbReference type="InterPro" id="IPR059000">
    <property type="entry name" value="ATPase_P-type_domA"/>
</dbReference>
<dbReference type="OrthoDB" id="9814270at2"/>
<dbReference type="FunFam" id="3.30.70.100:FF:000001">
    <property type="entry name" value="ATPase copper transporting beta"/>
    <property type="match status" value="1"/>
</dbReference>
<feature type="transmembrane region" description="Helical" evidence="17">
    <location>
        <begin position="746"/>
        <end position="765"/>
    </location>
</feature>
<evidence type="ECO:0000256" key="9">
    <source>
        <dbReference type="ARBA" id="ARBA00022796"/>
    </source>
</evidence>
<feature type="transmembrane region" description="Helical" evidence="17">
    <location>
        <begin position="430"/>
        <end position="455"/>
    </location>
</feature>
<feature type="transmembrane region" description="Helical" evidence="17">
    <location>
        <begin position="404"/>
        <end position="424"/>
    </location>
</feature>
<dbReference type="Gene3D" id="3.40.1110.10">
    <property type="entry name" value="Calcium-transporting ATPase, cytoplasmic domain N"/>
    <property type="match status" value="1"/>
</dbReference>
<comment type="similarity">
    <text evidence="2 17">Belongs to the cation transport ATPase (P-type) (TC 3.A.3) family. Type IB subfamily.</text>
</comment>
<dbReference type="InterPro" id="IPR001757">
    <property type="entry name" value="P_typ_ATPase"/>
</dbReference>
<dbReference type="PANTHER" id="PTHR43520:SF8">
    <property type="entry name" value="P-TYPE CU(+) TRANSPORTER"/>
    <property type="match status" value="1"/>
</dbReference>
<dbReference type="EMBL" id="LM997413">
    <property type="protein sequence ID" value="CEA01759.1"/>
    <property type="molecule type" value="Genomic_DNA"/>
</dbReference>
<keyword evidence="9" id="KW-0187">Copper transport</keyword>
<feature type="domain" description="HMA" evidence="18">
    <location>
        <begin position="69"/>
        <end position="134"/>
    </location>
</feature>
<dbReference type="PRINTS" id="PR00119">
    <property type="entry name" value="CATATPASE"/>
</dbReference>
<dbReference type="InterPro" id="IPR006121">
    <property type="entry name" value="HMA_dom"/>
</dbReference>
<feature type="transmembrane region" description="Helical" evidence="17">
    <location>
        <begin position="248"/>
        <end position="267"/>
    </location>
</feature>
<evidence type="ECO:0000256" key="17">
    <source>
        <dbReference type="RuleBase" id="RU362081"/>
    </source>
</evidence>
<keyword evidence="11" id="KW-0460">Magnesium</keyword>
<dbReference type="GO" id="GO:0005524">
    <property type="term" value="F:ATP binding"/>
    <property type="evidence" value="ECO:0007669"/>
    <property type="project" value="UniProtKB-UniRule"/>
</dbReference>
<keyword evidence="13 17" id="KW-1133">Transmembrane helix</keyword>
<dbReference type="CDD" id="cd00371">
    <property type="entry name" value="HMA"/>
    <property type="match status" value="2"/>
</dbReference>
<evidence type="ECO:0000256" key="10">
    <source>
        <dbReference type="ARBA" id="ARBA00022840"/>
    </source>
</evidence>